<feature type="domain" description="FMN-dependent dehydrogenase" evidence="12">
    <location>
        <begin position="177"/>
        <end position="338"/>
    </location>
</feature>
<name>A0A0P6Y243_9CHLR</name>
<keyword evidence="5 11" id="KW-0479">Metal-binding</keyword>
<dbReference type="EMBL" id="LGKP01000021">
    <property type="protein sequence ID" value="KPL86696.1"/>
    <property type="molecule type" value="Genomic_DNA"/>
</dbReference>
<evidence type="ECO:0000256" key="3">
    <source>
        <dbReference type="ARBA" id="ARBA00022630"/>
    </source>
</evidence>
<dbReference type="PIRSF" id="PIRSF003314">
    <property type="entry name" value="IPP_isomerase"/>
    <property type="match status" value="1"/>
</dbReference>
<dbReference type="PANTHER" id="PTHR43665">
    <property type="entry name" value="ISOPENTENYL-DIPHOSPHATE DELTA-ISOMERASE"/>
    <property type="match status" value="1"/>
</dbReference>
<organism evidence="13 14">
    <name type="scientific">Herpetosiphon geysericola</name>
    <dbReference type="NCBI Taxonomy" id="70996"/>
    <lineage>
        <taxon>Bacteria</taxon>
        <taxon>Bacillati</taxon>
        <taxon>Chloroflexota</taxon>
        <taxon>Chloroflexia</taxon>
        <taxon>Herpetosiphonales</taxon>
        <taxon>Herpetosiphonaceae</taxon>
        <taxon>Herpetosiphon</taxon>
    </lineage>
</organism>
<dbReference type="InterPro" id="IPR013785">
    <property type="entry name" value="Aldolase_TIM"/>
</dbReference>
<evidence type="ECO:0000256" key="8">
    <source>
        <dbReference type="ARBA" id="ARBA00023229"/>
    </source>
</evidence>
<evidence type="ECO:0000313" key="13">
    <source>
        <dbReference type="EMBL" id="KPL86696.1"/>
    </source>
</evidence>
<feature type="domain" description="FMN-dependent dehydrogenase" evidence="12">
    <location>
        <begin position="13"/>
        <end position="99"/>
    </location>
</feature>
<evidence type="ECO:0000259" key="12">
    <source>
        <dbReference type="Pfam" id="PF01070"/>
    </source>
</evidence>
<keyword evidence="8 11" id="KW-0414">Isoprene biosynthesis</keyword>
<feature type="binding site" evidence="11">
    <location>
        <begin position="294"/>
        <end position="295"/>
    </location>
    <ligand>
        <name>FMN</name>
        <dbReference type="ChEBI" id="CHEBI:58210"/>
    </ligand>
</feature>
<dbReference type="InterPro" id="IPR000262">
    <property type="entry name" value="FMN-dep_DH"/>
</dbReference>
<dbReference type="SMART" id="SM01240">
    <property type="entry name" value="IMPDH"/>
    <property type="match status" value="1"/>
</dbReference>
<comment type="function">
    <text evidence="11">Involved in the biosynthesis of isoprenoids. Catalyzes the 1,3-allylic rearrangement of the homoallylic substrate isopentenyl (IPP) to its allylic isomer, dimethylallyl diphosphate (DMAPP).</text>
</comment>
<feature type="binding site" evidence="11">
    <location>
        <position position="162"/>
    </location>
    <ligand>
        <name>Mg(2+)</name>
        <dbReference type="ChEBI" id="CHEBI:18420"/>
    </ligand>
</feature>
<evidence type="ECO:0000256" key="5">
    <source>
        <dbReference type="ARBA" id="ARBA00022723"/>
    </source>
</evidence>
<dbReference type="GO" id="GO:0005737">
    <property type="term" value="C:cytoplasm"/>
    <property type="evidence" value="ECO:0007669"/>
    <property type="project" value="UniProtKB-SubCell"/>
</dbReference>
<dbReference type="GO" id="GO:0010181">
    <property type="term" value="F:FMN binding"/>
    <property type="evidence" value="ECO:0007669"/>
    <property type="project" value="UniProtKB-UniRule"/>
</dbReference>
<comment type="subcellular location">
    <subcellularLocation>
        <location evidence="11">Cytoplasm</location>
    </subcellularLocation>
</comment>
<evidence type="ECO:0000256" key="1">
    <source>
        <dbReference type="ARBA" id="ARBA00001917"/>
    </source>
</evidence>
<keyword evidence="7 11" id="KW-0521">NADP</keyword>
<dbReference type="OrthoDB" id="9795032at2"/>
<dbReference type="Proteomes" id="UP000050277">
    <property type="component" value="Unassembled WGS sequence"/>
</dbReference>
<keyword evidence="14" id="KW-1185">Reference proteome</keyword>
<comment type="cofactor">
    <cofactor evidence="11">
        <name>NADPH</name>
        <dbReference type="ChEBI" id="CHEBI:57783"/>
    </cofactor>
</comment>
<evidence type="ECO:0000256" key="9">
    <source>
        <dbReference type="ARBA" id="ARBA00023235"/>
    </source>
</evidence>
<evidence type="ECO:0000256" key="6">
    <source>
        <dbReference type="ARBA" id="ARBA00022842"/>
    </source>
</evidence>
<evidence type="ECO:0000256" key="4">
    <source>
        <dbReference type="ARBA" id="ARBA00022643"/>
    </source>
</evidence>
<evidence type="ECO:0000256" key="11">
    <source>
        <dbReference type="HAMAP-Rule" id="MF_00354"/>
    </source>
</evidence>
<feature type="binding site" evidence="11">
    <location>
        <begin position="9"/>
        <end position="10"/>
    </location>
    <ligand>
        <name>substrate</name>
    </ligand>
</feature>
<comment type="cofactor">
    <cofactor evidence="1 11">
        <name>FMN</name>
        <dbReference type="ChEBI" id="CHEBI:58210"/>
    </cofactor>
</comment>
<feature type="binding site" evidence="11">
    <location>
        <position position="161"/>
    </location>
    <ligand>
        <name>substrate</name>
    </ligand>
</feature>
<keyword evidence="2 11" id="KW-0963">Cytoplasm</keyword>
<feature type="binding site" evidence="11">
    <location>
        <position position="98"/>
    </location>
    <ligand>
        <name>FMN</name>
        <dbReference type="ChEBI" id="CHEBI:58210"/>
    </ligand>
</feature>
<dbReference type="EC" id="5.3.3.2" evidence="11"/>
<dbReference type="PANTHER" id="PTHR43665:SF1">
    <property type="entry name" value="ISOPENTENYL-DIPHOSPHATE DELTA-ISOMERASE"/>
    <property type="match status" value="1"/>
</dbReference>
<dbReference type="AlphaFoldDB" id="A0A0P6Y243"/>
<feature type="binding site" evidence="11">
    <location>
        <begin position="273"/>
        <end position="275"/>
    </location>
    <ligand>
        <name>FMN</name>
        <dbReference type="ChEBI" id="CHEBI:58210"/>
    </ligand>
</feature>
<dbReference type="STRING" id="70996.SE18_11975"/>
<comment type="caution">
    <text evidence="11">Lacks conserved residue(s) required for the propagation of feature annotation.</text>
</comment>
<dbReference type="GO" id="GO:0016491">
    <property type="term" value="F:oxidoreductase activity"/>
    <property type="evidence" value="ECO:0007669"/>
    <property type="project" value="InterPro"/>
</dbReference>
<dbReference type="GO" id="GO:0000287">
    <property type="term" value="F:magnesium ion binding"/>
    <property type="evidence" value="ECO:0007669"/>
    <property type="project" value="UniProtKB-UniRule"/>
</dbReference>
<dbReference type="GO" id="GO:0004452">
    <property type="term" value="F:isopentenyl-diphosphate delta-isomerase activity"/>
    <property type="evidence" value="ECO:0007669"/>
    <property type="project" value="UniProtKB-UniRule"/>
</dbReference>
<comment type="cofactor">
    <cofactor evidence="11">
        <name>Mg(2+)</name>
        <dbReference type="ChEBI" id="CHEBI:18420"/>
    </cofactor>
</comment>
<sequence length="344" mass="35793">MTETATEGRKIDHVNIVINEDVNAKGITTGFGSYHFEHDALPELDMHSIDLRTTFLGKKLNAPFLISSMTGGAAPTEEINLQLAEAAQALGVAMGVGSQRAAIFDSNLASSYQVRRVAPDIALFANLGAVQLNYGYGIEQCQRAVDMIEADALILHFNALQEAVQPEGDTNFAGLLAKIEALCRALPVPVIAKEVGNGIGSKAAKRLVEAGVQAIDVAGAGGTSWSEVERFRQPSKTGQTTAGTFAGWGIPTTEAIKQVRAALPTIGIIGSGGVRSGLDIAKAIALGADLGASAAPNLLAQNKGGSDAVHAAISAMLDQLRISMFCTGAADLAALRQTPLYRVS</sequence>
<keyword evidence="3 11" id="KW-0285">Flavoprotein</keyword>
<comment type="similarity">
    <text evidence="11">Belongs to the IPP isomerase type 2 family.</text>
</comment>
<evidence type="ECO:0000313" key="14">
    <source>
        <dbReference type="Proteomes" id="UP000050277"/>
    </source>
</evidence>
<dbReference type="PATRIC" id="fig|70996.4.peg.4076"/>
<dbReference type="Pfam" id="PF01070">
    <property type="entry name" value="FMN_dh"/>
    <property type="match status" value="2"/>
</dbReference>
<keyword evidence="6 11" id="KW-0460">Magnesium</keyword>
<feature type="binding site" evidence="11">
    <location>
        <position position="126"/>
    </location>
    <ligand>
        <name>FMN</name>
        <dbReference type="ChEBI" id="CHEBI:58210"/>
    </ligand>
</feature>
<feature type="binding site" evidence="11">
    <location>
        <begin position="98"/>
        <end position="100"/>
    </location>
    <ligand>
        <name>substrate</name>
    </ligand>
</feature>
<dbReference type="NCBIfam" id="TIGR02151">
    <property type="entry name" value="IPP_isom_2"/>
    <property type="match status" value="1"/>
</dbReference>
<dbReference type="CDD" id="cd02811">
    <property type="entry name" value="IDI-2_FMN"/>
    <property type="match status" value="1"/>
</dbReference>
<dbReference type="InterPro" id="IPR011179">
    <property type="entry name" value="IPdP_isomerase"/>
</dbReference>
<accession>A0A0P6Y243</accession>
<feature type="binding site" evidence="11">
    <location>
        <begin position="68"/>
        <end position="70"/>
    </location>
    <ligand>
        <name>FMN</name>
        <dbReference type="ChEBI" id="CHEBI:58210"/>
    </ligand>
</feature>
<feature type="binding site" evidence="11">
    <location>
        <position position="223"/>
    </location>
    <ligand>
        <name>FMN</name>
        <dbReference type="ChEBI" id="CHEBI:58210"/>
    </ligand>
</feature>
<dbReference type="SUPFAM" id="SSF51395">
    <property type="entry name" value="FMN-linked oxidoreductases"/>
    <property type="match status" value="1"/>
</dbReference>
<dbReference type="GO" id="GO:0008299">
    <property type="term" value="P:isoprenoid biosynthetic process"/>
    <property type="evidence" value="ECO:0007669"/>
    <property type="project" value="UniProtKB-UniRule"/>
</dbReference>
<dbReference type="RefSeq" id="WP_054534690.1">
    <property type="nucleotide sequence ID" value="NZ_LGKP01000021.1"/>
</dbReference>
<evidence type="ECO:0000256" key="2">
    <source>
        <dbReference type="ARBA" id="ARBA00022490"/>
    </source>
</evidence>
<evidence type="ECO:0000256" key="10">
    <source>
        <dbReference type="ARBA" id="ARBA00025810"/>
    </source>
</evidence>
<dbReference type="GO" id="GO:0070402">
    <property type="term" value="F:NADPH binding"/>
    <property type="evidence" value="ECO:0007669"/>
    <property type="project" value="UniProtKB-UniRule"/>
</dbReference>
<feature type="binding site" evidence="11">
    <location>
        <position position="67"/>
    </location>
    <ligand>
        <name>FMN</name>
        <dbReference type="ChEBI" id="CHEBI:58210"/>
    </ligand>
</feature>
<proteinExistence type="inferred from homology"/>
<keyword evidence="9 11" id="KW-0413">Isomerase</keyword>
<gene>
    <name evidence="11" type="primary">fni</name>
    <name evidence="13" type="ORF">SE18_11975</name>
</gene>
<protein>
    <recommendedName>
        <fullName evidence="11">Isopentenyl-diphosphate delta-isomerase</fullName>
        <shortName evidence="11">IPP isomerase</shortName>
        <ecNumber evidence="11">5.3.3.2</ecNumber>
    </recommendedName>
    <alternativeName>
        <fullName evidence="11">Isopentenyl diphosphate:dimethylallyl diphosphate isomerase</fullName>
    </alternativeName>
    <alternativeName>
        <fullName evidence="11">Isopentenyl pyrophosphate isomerase</fullName>
    </alternativeName>
    <alternativeName>
        <fullName evidence="11">Type 2 isopentenyl diphosphate isomerase</fullName>
        <shortName evidence="11">IDI-2</shortName>
    </alternativeName>
</protein>
<dbReference type="Gene3D" id="3.20.20.70">
    <property type="entry name" value="Aldolase class I"/>
    <property type="match status" value="1"/>
</dbReference>
<evidence type="ECO:0000256" key="7">
    <source>
        <dbReference type="ARBA" id="ARBA00022857"/>
    </source>
</evidence>
<reference evidence="13 14" key="1">
    <citation type="submission" date="2015-07" db="EMBL/GenBank/DDBJ databases">
        <title>Whole genome sequence of Herpetosiphon geysericola DSM 7119.</title>
        <authorList>
            <person name="Hemp J."/>
            <person name="Ward L.M."/>
            <person name="Pace L.A."/>
            <person name="Fischer W.W."/>
        </authorList>
    </citation>
    <scope>NUCLEOTIDE SEQUENCE [LARGE SCALE GENOMIC DNA]</scope>
    <source>
        <strain evidence="13 14">DSM 7119</strain>
    </source>
</reference>
<dbReference type="HAMAP" id="MF_00354">
    <property type="entry name" value="Idi_2"/>
    <property type="match status" value="1"/>
</dbReference>
<feature type="binding site" evidence="11">
    <location>
        <position position="193"/>
    </location>
    <ligand>
        <name>FMN</name>
        <dbReference type="ChEBI" id="CHEBI:58210"/>
    </ligand>
</feature>
<comment type="catalytic activity">
    <reaction evidence="11">
        <text>isopentenyl diphosphate = dimethylallyl diphosphate</text>
        <dbReference type="Rhea" id="RHEA:23284"/>
        <dbReference type="ChEBI" id="CHEBI:57623"/>
        <dbReference type="ChEBI" id="CHEBI:128769"/>
        <dbReference type="EC" id="5.3.3.2"/>
    </reaction>
</comment>
<comment type="caution">
    <text evidence="13">The sequence shown here is derived from an EMBL/GenBank/DDBJ whole genome shotgun (WGS) entry which is preliminary data.</text>
</comment>
<keyword evidence="4 11" id="KW-0288">FMN</keyword>
<comment type="subunit">
    <text evidence="10 11">Homooctamer. Dimer of tetramers.</text>
</comment>